<comment type="similarity">
    <text evidence="1">Belongs to the LysR transcriptional regulatory family.</text>
</comment>
<dbReference type="InterPro" id="IPR036388">
    <property type="entry name" value="WH-like_DNA-bd_sf"/>
</dbReference>
<dbReference type="CDD" id="cd08422">
    <property type="entry name" value="PBP2_CrgA_like"/>
    <property type="match status" value="1"/>
</dbReference>
<dbReference type="Pfam" id="PF00126">
    <property type="entry name" value="HTH_1"/>
    <property type="match status" value="1"/>
</dbReference>
<dbReference type="InterPro" id="IPR058163">
    <property type="entry name" value="LysR-type_TF_proteobact-type"/>
</dbReference>
<protein>
    <submittedName>
        <fullName evidence="6">LysR family transcriptional regulator</fullName>
    </submittedName>
</protein>
<evidence type="ECO:0000313" key="7">
    <source>
        <dbReference type="Proteomes" id="UP000239263"/>
    </source>
</evidence>
<organism evidence="6 7">
    <name type="scientific">Aliivibrio sifiae</name>
    <dbReference type="NCBI Taxonomy" id="566293"/>
    <lineage>
        <taxon>Bacteria</taxon>
        <taxon>Pseudomonadati</taxon>
        <taxon>Pseudomonadota</taxon>
        <taxon>Gammaproteobacteria</taxon>
        <taxon>Vibrionales</taxon>
        <taxon>Vibrionaceae</taxon>
        <taxon>Aliivibrio</taxon>
    </lineage>
</organism>
<dbReference type="FunFam" id="1.10.10.10:FF:000001">
    <property type="entry name" value="LysR family transcriptional regulator"/>
    <property type="match status" value="1"/>
</dbReference>
<evidence type="ECO:0000313" key="6">
    <source>
        <dbReference type="EMBL" id="PQJ85055.1"/>
    </source>
</evidence>
<dbReference type="InterPro" id="IPR005119">
    <property type="entry name" value="LysR_subst-bd"/>
</dbReference>
<dbReference type="PANTHER" id="PTHR30537">
    <property type="entry name" value="HTH-TYPE TRANSCRIPTIONAL REGULATOR"/>
    <property type="match status" value="1"/>
</dbReference>
<dbReference type="PROSITE" id="PS50931">
    <property type="entry name" value="HTH_LYSR"/>
    <property type="match status" value="1"/>
</dbReference>
<dbReference type="OrthoDB" id="9786526at2"/>
<dbReference type="Gene3D" id="1.10.10.10">
    <property type="entry name" value="Winged helix-like DNA-binding domain superfamily/Winged helix DNA-binding domain"/>
    <property type="match status" value="1"/>
</dbReference>
<dbReference type="SUPFAM" id="SSF53850">
    <property type="entry name" value="Periplasmic binding protein-like II"/>
    <property type="match status" value="1"/>
</dbReference>
<evidence type="ECO:0000259" key="5">
    <source>
        <dbReference type="PROSITE" id="PS50931"/>
    </source>
</evidence>
<sequence length="323" mass="36018">MSLVNQLSLFIDVVQQGSFTKAAALHDMDNSSLSKQIKKLETELGVQLLNRSTRSFSLTPVGEEILEQAHNLVSTIGHVQTIADSYHAVPKGRIRITAPLHIGQHYLQPVISQFMKRYPEVEIVLLMDDKRSDIISDHFDVAFRLGRLDDSSLIAKKIADIRAVVLASHDFIAHYGEPKTPEELVSLPSVIYSNGSLTVDVVRCSETPDSSVFNNYKMKGNYKVNDVSTLLAAVQDGLGYATIASSNLARSIEDMQLTPLLTNYAICNQGLAVYALYPHRQQTALVREFIAAVQAYIGESPRWEQHIPNFDAMYQMNKNVIKK</sequence>
<dbReference type="PANTHER" id="PTHR30537:SF5">
    <property type="entry name" value="HTH-TYPE TRANSCRIPTIONAL ACTIVATOR TTDR-RELATED"/>
    <property type="match status" value="1"/>
</dbReference>
<dbReference type="AlphaFoldDB" id="A0A2S7X4Q7"/>
<dbReference type="RefSeq" id="WP_105056419.1">
    <property type="nucleotide sequence ID" value="NZ_CAWNRT010000002.1"/>
</dbReference>
<feature type="domain" description="HTH lysR-type" evidence="5">
    <location>
        <begin position="1"/>
        <end position="59"/>
    </location>
</feature>
<evidence type="ECO:0000256" key="4">
    <source>
        <dbReference type="ARBA" id="ARBA00023163"/>
    </source>
</evidence>
<proteinExistence type="inferred from homology"/>
<dbReference type="GO" id="GO:0006351">
    <property type="term" value="P:DNA-templated transcription"/>
    <property type="evidence" value="ECO:0007669"/>
    <property type="project" value="TreeGrafter"/>
</dbReference>
<evidence type="ECO:0000256" key="3">
    <source>
        <dbReference type="ARBA" id="ARBA00023125"/>
    </source>
</evidence>
<dbReference type="EMBL" id="MSCO01000002">
    <property type="protein sequence ID" value="PQJ85055.1"/>
    <property type="molecule type" value="Genomic_DNA"/>
</dbReference>
<evidence type="ECO:0000256" key="1">
    <source>
        <dbReference type="ARBA" id="ARBA00009437"/>
    </source>
</evidence>
<dbReference type="Gene3D" id="3.40.190.290">
    <property type="match status" value="1"/>
</dbReference>
<dbReference type="GO" id="GO:0043565">
    <property type="term" value="F:sequence-specific DNA binding"/>
    <property type="evidence" value="ECO:0007669"/>
    <property type="project" value="TreeGrafter"/>
</dbReference>
<keyword evidence="3" id="KW-0238">DNA-binding</keyword>
<evidence type="ECO:0000256" key="2">
    <source>
        <dbReference type="ARBA" id="ARBA00023015"/>
    </source>
</evidence>
<dbReference type="SUPFAM" id="SSF46785">
    <property type="entry name" value="Winged helix' DNA-binding domain"/>
    <property type="match status" value="1"/>
</dbReference>
<dbReference type="Proteomes" id="UP000239263">
    <property type="component" value="Unassembled WGS sequence"/>
</dbReference>
<accession>A0A2S7X4Q7</accession>
<reference evidence="6 7" key="1">
    <citation type="submission" date="2016-12" db="EMBL/GenBank/DDBJ databases">
        <title>Diversity of luminous bacteria.</title>
        <authorList>
            <person name="Yoshizawa S."/>
            <person name="Kogure K."/>
        </authorList>
    </citation>
    <scope>NUCLEOTIDE SEQUENCE [LARGE SCALE GENOMIC DNA]</scope>
    <source>
        <strain evidence="6 7">ATCC 33715</strain>
    </source>
</reference>
<keyword evidence="2" id="KW-0805">Transcription regulation</keyword>
<gene>
    <name evidence="6" type="ORF">BTO22_16390</name>
</gene>
<dbReference type="GO" id="GO:0003700">
    <property type="term" value="F:DNA-binding transcription factor activity"/>
    <property type="evidence" value="ECO:0007669"/>
    <property type="project" value="InterPro"/>
</dbReference>
<dbReference type="Pfam" id="PF03466">
    <property type="entry name" value="LysR_substrate"/>
    <property type="match status" value="1"/>
</dbReference>
<comment type="caution">
    <text evidence="6">The sequence shown here is derived from an EMBL/GenBank/DDBJ whole genome shotgun (WGS) entry which is preliminary data.</text>
</comment>
<dbReference type="InterPro" id="IPR036390">
    <property type="entry name" value="WH_DNA-bd_sf"/>
</dbReference>
<keyword evidence="4" id="KW-0804">Transcription</keyword>
<dbReference type="InterPro" id="IPR000847">
    <property type="entry name" value="LysR_HTH_N"/>
</dbReference>
<name>A0A2S7X4Q7_9GAMM</name>